<accession>A0A0F9MNU4</accession>
<feature type="transmembrane region" description="Helical" evidence="8">
    <location>
        <begin position="246"/>
        <end position="262"/>
    </location>
</feature>
<evidence type="ECO:0000256" key="4">
    <source>
        <dbReference type="ARBA" id="ARBA00022679"/>
    </source>
</evidence>
<dbReference type="GO" id="GO:0008610">
    <property type="term" value="P:lipid biosynthetic process"/>
    <property type="evidence" value="ECO:0007669"/>
    <property type="project" value="UniProtKB-ARBA"/>
</dbReference>
<dbReference type="PANTHER" id="PTHR33908:SF11">
    <property type="entry name" value="MEMBRANE PROTEIN"/>
    <property type="match status" value="1"/>
</dbReference>
<feature type="transmembrane region" description="Helical" evidence="8">
    <location>
        <begin position="143"/>
        <end position="161"/>
    </location>
</feature>
<keyword evidence="2" id="KW-1003">Cell membrane</keyword>
<keyword evidence="5 8" id="KW-0812">Transmembrane</keyword>
<feature type="domain" description="Glycosyltransferase RgtA/B/C/D-like" evidence="9">
    <location>
        <begin position="121"/>
        <end position="231"/>
    </location>
</feature>
<evidence type="ECO:0000256" key="3">
    <source>
        <dbReference type="ARBA" id="ARBA00022676"/>
    </source>
</evidence>
<dbReference type="InterPro" id="IPR038731">
    <property type="entry name" value="RgtA/B/C-like"/>
</dbReference>
<organism evidence="10">
    <name type="scientific">marine sediment metagenome</name>
    <dbReference type="NCBI Taxonomy" id="412755"/>
    <lineage>
        <taxon>unclassified sequences</taxon>
        <taxon>metagenomes</taxon>
        <taxon>ecological metagenomes</taxon>
    </lineage>
</organism>
<evidence type="ECO:0000256" key="1">
    <source>
        <dbReference type="ARBA" id="ARBA00004651"/>
    </source>
</evidence>
<keyword evidence="4" id="KW-0808">Transferase</keyword>
<keyword evidence="6 8" id="KW-1133">Transmembrane helix</keyword>
<feature type="transmembrane region" description="Helical" evidence="8">
    <location>
        <begin position="197"/>
        <end position="225"/>
    </location>
</feature>
<evidence type="ECO:0000256" key="2">
    <source>
        <dbReference type="ARBA" id="ARBA00022475"/>
    </source>
</evidence>
<sequence length="920" mass="105354">MKVNLRLLFNFDKIVKIIQRNWYIGASIAILLFSFWLRWSGVDWQLPDTTYGDEEAIIQMTHSIPFRGDLVIRGDKLGFWYCPAYNYLTGIVFNTFDFVVVGVGLFPSHDLIPVWTHYIVGRTISILFSVGTIFVLLFMFKNVFGKFTALLAGLFLALNGIDLHVSTMAKSDTMAMFLGTLTLYLAFKIMTTKGWSLYIVAGVVYGVAVASKLFTLGFFVPLIVAHLLAQTGDNLFSRLRNAVKDWRWIIFPIAALGGYAISNPQVITAAGTFLKEVPAKLIFGYMSESNREFKTVSELLHQMKRIYSNILAPTYSSSLLALALTFIGSVVLLIRQFKLGLMMLVTFISVNLFILPATAAYGTPYHYLVIVPICALLIGSAIDALWSSAIRIRLPLFRFLLCGIITIAMVLAVPGMLDKAIRVPNAKTGEGILSRRTDFRKWMIDHIPPGSRIAYDRYGTDLLPGYFDVVKKPGYDKRLDYYSKNFDYVLVSWDRIDDYKVYPELIKRQPMATFEAEGVKYMPRLAIYKMDRDESNQARMRNFYTETLPRKMEIESTFCDPSFENGDLLESWGVRLFHPYRAWKHIEWWKWEEIYKPHGKAIKWWNGKNNPPHSLIERASDIWSDGKFSLHIMLAEEKPNEKVNLLSEGDSTFETEGQWIWHGSHSASREADGNSYEGKYALKVVSNGLSHEWSCVSLTNECYNYNSGQPNKLTFYAKSVLGSKTLRVRSGDGTWSTLTLSNEYRRCEIVGSTKEEDNILLILEGAGVFYLDSVEFGPLPEDKRIQIGQVIPYDLLDGLQYFSIDYYLQCDPAQDKPQGSIKLHFIAESIGGQYLNIETYVLYDSSKGQNPTYNKWHTFNRNIKEDFNKPFVRWKDIEFMIFFVEVENSEFGSLDIYVDNIQTAETLVLRKFLNDPDRNR</sequence>
<evidence type="ECO:0000256" key="7">
    <source>
        <dbReference type="ARBA" id="ARBA00023136"/>
    </source>
</evidence>
<dbReference type="InterPro" id="IPR050297">
    <property type="entry name" value="LipidA_mod_glycosyltrf_83"/>
</dbReference>
<evidence type="ECO:0000259" key="9">
    <source>
        <dbReference type="Pfam" id="PF13231"/>
    </source>
</evidence>
<proteinExistence type="predicted"/>
<feature type="transmembrane region" description="Helical" evidence="8">
    <location>
        <begin position="315"/>
        <end position="334"/>
    </location>
</feature>
<dbReference type="GO" id="GO:0005886">
    <property type="term" value="C:plasma membrane"/>
    <property type="evidence" value="ECO:0007669"/>
    <property type="project" value="UniProtKB-SubCell"/>
</dbReference>
<name>A0A0F9MNU4_9ZZZZ</name>
<evidence type="ECO:0000256" key="5">
    <source>
        <dbReference type="ARBA" id="ARBA00022692"/>
    </source>
</evidence>
<gene>
    <name evidence="10" type="ORF">LCGC14_1068760</name>
</gene>
<feature type="transmembrane region" description="Helical" evidence="8">
    <location>
        <begin position="84"/>
        <end position="106"/>
    </location>
</feature>
<reference evidence="10" key="1">
    <citation type="journal article" date="2015" name="Nature">
        <title>Complex archaea that bridge the gap between prokaryotes and eukaryotes.</title>
        <authorList>
            <person name="Spang A."/>
            <person name="Saw J.H."/>
            <person name="Jorgensen S.L."/>
            <person name="Zaremba-Niedzwiedzka K."/>
            <person name="Martijn J."/>
            <person name="Lind A.E."/>
            <person name="van Eijk R."/>
            <person name="Schleper C."/>
            <person name="Guy L."/>
            <person name="Ettema T.J."/>
        </authorList>
    </citation>
    <scope>NUCLEOTIDE SEQUENCE</scope>
</reference>
<keyword evidence="3" id="KW-0328">Glycosyltransferase</keyword>
<feature type="transmembrane region" description="Helical" evidence="8">
    <location>
        <begin position="367"/>
        <end position="386"/>
    </location>
</feature>
<dbReference type="GO" id="GO:0016763">
    <property type="term" value="F:pentosyltransferase activity"/>
    <property type="evidence" value="ECO:0007669"/>
    <property type="project" value="TreeGrafter"/>
</dbReference>
<feature type="transmembrane region" description="Helical" evidence="8">
    <location>
        <begin position="118"/>
        <end position="137"/>
    </location>
</feature>
<evidence type="ECO:0000256" key="8">
    <source>
        <dbReference type="SAM" id="Phobius"/>
    </source>
</evidence>
<feature type="transmembrane region" description="Helical" evidence="8">
    <location>
        <begin position="341"/>
        <end position="361"/>
    </location>
</feature>
<dbReference type="PANTHER" id="PTHR33908">
    <property type="entry name" value="MANNOSYLTRANSFERASE YKCB-RELATED"/>
    <property type="match status" value="1"/>
</dbReference>
<dbReference type="Pfam" id="PF13231">
    <property type="entry name" value="PMT_2"/>
    <property type="match status" value="1"/>
</dbReference>
<keyword evidence="7 8" id="KW-0472">Membrane</keyword>
<feature type="transmembrane region" description="Helical" evidence="8">
    <location>
        <begin position="398"/>
        <end position="417"/>
    </location>
</feature>
<feature type="transmembrane region" description="Helical" evidence="8">
    <location>
        <begin position="21"/>
        <end position="39"/>
    </location>
</feature>
<protein>
    <recommendedName>
        <fullName evidence="9">Glycosyltransferase RgtA/B/C/D-like domain-containing protein</fullName>
    </recommendedName>
</protein>
<evidence type="ECO:0000256" key="6">
    <source>
        <dbReference type="ARBA" id="ARBA00022989"/>
    </source>
</evidence>
<comment type="caution">
    <text evidence="10">The sequence shown here is derived from an EMBL/GenBank/DDBJ whole genome shotgun (WGS) entry which is preliminary data.</text>
</comment>
<dbReference type="AlphaFoldDB" id="A0A0F9MNU4"/>
<evidence type="ECO:0000313" key="10">
    <source>
        <dbReference type="EMBL" id="KKN07274.1"/>
    </source>
</evidence>
<feature type="transmembrane region" description="Helical" evidence="8">
    <location>
        <begin position="173"/>
        <end position="191"/>
    </location>
</feature>
<dbReference type="EMBL" id="LAZR01004588">
    <property type="protein sequence ID" value="KKN07274.1"/>
    <property type="molecule type" value="Genomic_DNA"/>
</dbReference>
<comment type="subcellular location">
    <subcellularLocation>
        <location evidence="1">Cell membrane</location>
        <topology evidence="1">Multi-pass membrane protein</topology>
    </subcellularLocation>
</comment>